<dbReference type="SUPFAM" id="SSF54966">
    <property type="entry name" value="RuBisCO, large subunit, small (N-terminal) domain"/>
    <property type="match status" value="1"/>
</dbReference>
<keyword evidence="10" id="KW-0113">Calvin cycle</keyword>
<keyword evidence="23" id="KW-0120">Carbon dioxide fixation</keyword>
<evidence type="ECO:0000256" key="26">
    <source>
        <dbReference type="ARBA" id="ARBA00048059"/>
    </source>
</evidence>
<comment type="catalytic activity">
    <reaction evidence="26">
        <text>D-ribulose 1,5-bisphosphate + O2 = 2-phosphoglycolate + (2R)-3-phosphoglycerate + 2 H(+)</text>
        <dbReference type="Rhea" id="RHEA:36631"/>
        <dbReference type="ChEBI" id="CHEBI:15378"/>
        <dbReference type="ChEBI" id="CHEBI:15379"/>
        <dbReference type="ChEBI" id="CHEBI:57870"/>
        <dbReference type="ChEBI" id="CHEBI:58033"/>
        <dbReference type="ChEBI" id="CHEBI:58272"/>
    </reaction>
</comment>
<evidence type="ECO:0000259" key="29">
    <source>
        <dbReference type="Pfam" id="PF02788"/>
    </source>
</evidence>
<dbReference type="Gramene" id="PHT76209">
    <property type="protein sequence ID" value="PHT76209"/>
    <property type="gene ID" value="T459_19731"/>
</dbReference>
<dbReference type="Pfam" id="PF00016">
    <property type="entry name" value="RuBisCO_large"/>
    <property type="match status" value="1"/>
</dbReference>
<keyword evidence="13" id="KW-0479">Metal-binding</keyword>
<reference evidence="30 31" key="1">
    <citation type="journal article" date="2014" name="Nat. Genet.">
        <title>Genome sequence of the hot pepper provides insights into the evolution of pungency in Capsicum species.</title>
        <authorList>
            <person name="Kim S."/>
            <person name="Park M."/>
            <person name="Yeom S.I."/>
            <person name="Kim Y.M."/>
            <person name="Lee J.M."/>
            <person name="Lee H.A."/>
            <person name="Seo E."/>
            <person name="Choi J."/>
            <person name="Cheong K."/>
            <person name="Kim K.T."/>
            <person name="Jung K."/>
            <person name="Lee G.W."/>
            <person name="Oh S.K."/>
            <person name="Bae C."/>
            <person name="Kim S.B."/>
            <person name="Lee H.Y."/>
            <person name="Kim S.Y."/>
            <person name="Kim M.S."/>
            <person name="Kang B.C."/>
            <person name="Jo Y.D."/>
            <person name="Yang H.B."/>
            <person name="Jeong H.J."/>
            <person name="Kang W.H."/>
            <person name="Kwon J.K."/>
            <person name="Shin C."/>
            <person name="Lim J.Y."/>
            <person name="Park J.H."/>
            <person name="Huh J.H."/>
            <person name="Kim J.S."/>
            <person name="Kim B.D."/>
            <person name="Cohen O."/>
            <person name="Paran I."/>
            <person name="Suh M.C."/>
            <person name="Lee S.B."/>
            <person name="Kim Y.K."/>
            <person name="Shin Y."/>
            <person name="Noh S.J."/>
            <person name="Park J."/>
            <person name="Seo Y.S."/>
            <person name="Kwon S.Y."/>
            <person name="Kim H.A."/>
            <person name="Park J.M."/>
            <person name="Kim H.J."/>
            <person name="Choi S.B."/>
            <person name="Bosland P.W."/>
            <person name="Reeves G."/>
            <person name="Jo S.H."/>
            <person name="Lee B.W."/>
            <person name="Cho H.T."/>
            <person name="Choi H.S."/>
            <person name="Lee M.S."/>
            <person name="Yu Y."/>
            <person name="Do Choi Y."/>
            <person name="Park B.S."/>
            <person name="van Deynze A."/>
            <person name="Ashrafi H."/>
            <person name="Hill T."/>
            <person name="Kim W.T."/>
            <person name="Pai H.S."/>
            <person name="Ahn H.K."/>
            <person name="Yeam I."/>
            <person name="Giovannoni J.J."/>
            <person name="Rose J.K."/>
            <person name="Sorensen I."/>
            <person name="Lee S.J."/>
            <person name="Kim R.W."/>
            <person name="Choi I.Y."/>
            <person name="Choi B.S."/>
            <person name="Lim J.S."/>
            <person name="Lee Y.H."/>
            <person name="Choi D."/>
        </authorList>
    </citation>
    <scope>NUCLEOTIDE SEQUENCE [LARGE SCALE GENOMIC DNA]</scope>
    <source>
        <strain evidence="31">cv. CM334</strain>
    </source>
</reference>
<comment type="caution">
    <text evidence="30">The sequence shown here is derived from an EMBL/GenBank/DDBJ whole genome shotgun (WGS) entry which is preliminary data.</text>
</comment>
<keyword evidence="20" id="KW-0601">Photorespiration</keyword>
<dbReference type="Proteomes" id="UP000222542">
    <property type="component" value="Unassembled WGS sequence"/>
</dbReference>
<keyword evidence="18" id="KW-0503">Monooxygenase</keyword>
<comment type="function">
    <text evidence="24">RuBisCO catalyzes two reactions: the carboxylation of D-ribulose 1,5-bisphosphate, the primary event in carbon dioxide fixation, as well as the oxidative fragmentation of the pentose substrate in the photorespiration process. Both reactions occur simultaneously and in competition at the same active site.</text>
</comment>
<evidence type="ECO:0000256" key="7">
    <source>
        <dbReference type="ARBA" id="ARBA00022481"/>
    </source>
</evidence>
<keyword evidence="17" id="KW-0560">Oxidoreductase</keyword>
<evidence type="ECO:0000256" key="16">
    <source>
        <dbReference type="ARBA" id="ARBA00022991"/>
    </source>
</evidence>
<evidence type="ECO:0000256" key="1">
    <source>
        <dbReference type="ARBA" id="ARBA00001946"/>
    </source>
</evidence>
<dbReference type="PANTHER" id="PTHR42704">
    <property type="entry name" value="RIBULOSE BISPHOSPHATE CARBOXYLASE"/>
    <property type="match status" value="1"/>
</dbReference>
<evidence type="ECO:0000313" key="30">
    <source>
        <dbReference type="EMBL" id="PHT76209.1"/>
    </source>
</evidence>
<evidence type="ECO:0000256" key="21">
    <source>
        <dbReference type="ARBA" id="ARBA00023239"/>
    </source>
</evidence>
<evidence type="ECO:0000256" key="25">
    <source>
        <dbReference type="ARBA" id="ARBA00025888"/>
    </source>
</evidence>
<evidence type="ECO:0000256" key="22">
    <source>
        <dbReference type="ARBA" id="ARBA00023276"/>
    </source>
</evidence>
<dbReference type="Pfam" id="PF02788">
    <property type="entry name" value="RuBisCO_large_N"/>
    <property type="match status" value="1"/>
</dbReference>
<keyword evidence="7" id="KW-0488">Methylation</keyword>
<keyword evidence="11" id="KW-0934">Plastid</keyword>
<keyword evidence="12" id="KW-0812">Transmembrane</keyword>
<evidence type="ECO:0000256" key="19">
    <source>
        <dbReference type="ARBA" id="ARBA00023136"/>
    </source>
</evidence>
<reference evidence="30 31" key="2">
    <citation type="journal article" date="2017" name="Genome Biol.">
        <title>New reference genome sequences of hot pepper reveal the massive evolution of plant disease-resistance genes by retroduplication.</title>
        <authorList>
            <person name="Kim S."/>
            <person name="Park J."/>
            <person name="Yeom S.I."/>
            <person name="Kim Y.M."/>
            <person name="Seo E."/>
            <person name="Kim K.T."/>
            <person name="Kim M.S."/>
            <person name="Lee J.M."/>
            <person name="Cheong K."/>
            <person name="Shin H.S."/>
            <person name="Kim S.B."/>
            <person name="Han K."/>
            <person name="Lee J."/>
            <person name="Park M."/>
            <person name="Lee H.A."/>
            <person name="Lee H.Y."/>
            <person name="Lee Y."/>
            <person name="Oh S."/>
            <person name="Lee J.H."/>
            <person name="Choi E."/>
            <person name="Choi E."/>
            <person name="Lee S.E."/>
            <person name="Jeon J."/>
            <person name="Kim H."/>
            <person name="Choi G."/>
            <person name="Song H."/>
            <person name="Lee J."/>
            <person name="Lee S.C."/>
            <person name="Kwon J.K."/>
            <person name="Lee H.Y."/>
            <person name="Koo N."/>
            <person name="Hong Y."/>
            <person name="Kim R.W."/>
            <person name="Kang W.H."/>
            <person name="Huh J.H."/>
            <person name="Kang B.C."/>
            <person name="Yang T.J."/>
            <person name="Lee Y.H."/>
            <person name="Bennetzen J.L."/>
            <person name="Choi D."/>
        </authorList>
    </citation>
    <scope>NUCLEOTIDE SEQUENCE [LARGE SCALE GENOMIC DNA]</scope>
    <source>
        <strain evidence="31">cv. CM334</strain>
    </source>
</reference>
<dbReference type="InterPro" id="IPR036376">
    <property type="entry name" value="RuBisCO_lsu_C_sf"/>
</dbReference>
<comment type="catalytic activity">
    <reaction evidence="27">
        <text>2 (2R)-3-phosphoglycerate + 2 H(+) = D-ribulose 1,5-bisphosphate + CO2 + H2O</text>
        <dbReference type="Rhea" id="RHEA:23124"/>
        <dbReference type="ChEBI" id="CHEBI:15377"/>
        <dbReference type="ChEBI" id="CHEBI:15378"/>
        <dbReference type="ChEBI" id="CHEBI:16526"/>
        <dbReference type="ChEBI" id="CHEBI:57870"/>
        <dbReference type="ChEBI" id="CHEBI:58272"/>
        <dbReference type="EC" id="4.1.1.39"/>
    </reaction>
</comment>
<dbReference type="GO" id="GO:0009523">
    <property type="term" value="C:photosystem II"/>
    <property type="evidence" value="ECO:0007669"/>
    <property type="project" value="UniProtKB-KW"/>
</dbReference>
<organism evidence="30 31">
    <name type="scientific">Capsicum annuum</name>
    <name type="common">Capsicum pepper</name>
    <dbReference type="NCBI Taxonomy" id="4072"/>
    <lineage>
        <taxon>Eukaryota</taxon>
        <taxon>Viridiplantae</taxon>
        <taxon>Streptophyta</taxon>
        <taxon>Embryophyta</taxon>
        <taxon>Tracheophyta</taxon>
        <taxon>Spermatophyta</taxon>
        <taxon>Magnoliopsida</taxon>
        <taxon>eudicotyledons</taxon>
        <taxon>Gunneridae</taxon>
        <taxon>Pentapetalae</taxon>
        <taxon>asterids</taxon>
        <taxon>lamiids</taxon>
        <taxon>Solanales</taxon>
        <taxon>Solanaceae</taxon>
        <taxon>Solanoideae</taxon>
        <taxon>Capsiceae</taxon>
        <taxon>Capsicum</taxon>
    </lineage>
</organism>
<dbReference type="GO" id="GO:0004497">
    <property type="term" value="F:monooxygenase activity"/>
    <property type="evidence" value="ECO:0007669"/>
    <property type="project" value="UniProtKB-KW"/>
</dbReference>
<evidence type="ECO:0000256" key="15">
    <source>
        <dbReference type="ARBA" id="ARBA00022989"/>
    </source>
</evidence>
<dbReference type="GO" id="GO:0016168">
    <property type="term" value="F:chlorophyll binding"/>
    <property type="evidence" value="ECO:0007669"/>
    <property type="project" value="UniProtKB-KW"/>
</dbReference>
<evidence type="ECO:0000256" key="23">
    <source>
        <dbReference type="ARBA" id="ARBA00023300"/>
    </source>
</evidence>
<evidence type="ECO:0000259" key="28">
    <source>
        <dbReference type="Pfam" id="PF00016"/>
    </source>
</evidence>
<dbReference type="SUPFAM" id="SSF51649">
    <property type="entry name" value="RuBisCo, C-terminal domain"/>
    <property type="match status" value="1"/>
</dbReference>
<evidence type="ECO:0000256" key="4">
    <source>
        <dbReference type="ARBA" id="ARBA00006204"/>
    </source>
</evidence>
<keyword evidence="8" id="KW-0148">Chlorophyll</keyword>
<dbReference type="GO" id="GO:0009767">
    <property type="term" value="P:photosynthetic electron transport chain"/>
    <property type="evidence" value="ECO:0007669"/>
    <property type="project" value="InterPro"/>
</dbReference>
<comment type="subunit">
    <text evidence="25">Heterohexadecamer of 8 large chains and 8 small chains; disulfide-linked. The disulfide link is formed within the large subunit homodimers.</text>
</comment>
<evidence type="ECO:0000256" key="8">
    <source>
        <dbReference type="ARBA" id="ARBA00022494"/>
    </source>
</evidence>
<evidence type="ECO:0000256" key="12">
    <source>
        <dbReference type="ARBA" id="ARBA00022692"/>
    </source>
</evidence>
<keyword evidence="14" id="KW-0460">Magnesium</keyword>
<dbReference type="GO" id="GO:0019253">
    <property type="term" value="P:reductive pentose-phosphate cycle"/>
    <property type="evidence" value="ECO:0007669"/>
    <property type="project" value="UniProtKB-KW"/>
</dbReference>
<keyword evidence="22" id="KW-0604">Photosystem II</keyword>
<evidence type="ECO:0000256" key="9">
    <source>
        <dbReference type="ARBA" id="ARBA00022531"/>
    </source>
</evidence>
<evidence type="ECO:0000313" key="31">
    <source>
        <dbReference type="Proteomes" id="UP000222542"/>
    </source>
</evidence>
<dbReference type="PANTHER" id="PTHR42704:SF17">
    <property type="entry name" value="RIBULOSE BISPHOSPHATE CARBOXYLASE LARGE CHAIN"/>
    <property type="match status" value="1"/>
</dbReference>
<evidence type="ECO:0000256" key="24">
    <source>
        <dbReference type="ARBA" id="ARBA00025664"/>
    </source>
</evidence>
<protein>
    <recommendedName>
        <fullName evidence="6">Ribulose bisphosphate carboxylase large chain</fullName>
        <ecNumber evidence="5">4.1.1.39</ecNumber>
    </recommendedName>
</protein>
<comment type="subcellular location">
    <subcellularLocation>
        <location evidence="2">Membrane</location>
        <topology evidence="2">Multi-pass membrane protein</topology>
    </subcellularLocation>
    <subcellularLocation>
        <location evidence="3">Plastid</location>
    </subcellularLocation>
</comment>
<dbReference type="InterPro" id="IPR020878">
    <property type="entry name" value="RuBisCo_large_chain_AS"/>
</dbReference>
<dbReference type="Pfam" id="PF00421">
    <property type="entry name" value="PSII"/>
    <property type="match status" value="1"/>
</dbReference>
<dbReference type="GO" id="GO:0009507">
    <property type="term" value="C:chloroplast"/>
    <property type="evidence" value="ECO:0007669"/>
    <property type="project" value="UniProtKB-SubCell"/>
</dbReference>
<dbReference type="InterPro" id="IPR000685">
    <property type="entry name" value="RuBisCO_lsu_C"/>
</dbReference>
<evidence type="ECO:0000256" key="27">
    <source>
        <dbReference type="ARBA" id="ARBA00049469"/>
    </source>
</evidence>
<feature type="domain" description="Ribulose bisphosphate carboxylase large subunit C-terminal" evidence="28">
    <location>
        <begin position="95"/>
        <end position="187"/>
    </location>
</feature>
<dbReference type="Gene3D" id="3.30.70.150">
    <property type="entry name" value="RuBisCO large subunit, N-terminal domain"/>
    <property type="match status" value="1"/>
</dbReference>
<evidence type="ECO:0000256" key="5">
    <source>
        <dbReference type="ARBA" id="ARBA00012287"/>
    </source>
</evidence>
<evidence type="ECO:0000256" key="11">
    <source>
        <dbReference type="ARBA" id="ARBA00022640"/>
    </source>
</evidence>
<keyword evidence="16" id="KW-0157">Chromophore</keyword>
<keyword evidence="15" id="KW-1133">Transmembrane helix</keyword>
<comment type="similarity">
    <text evidence="4">Belongs to the RuBisCO large chain family. Type I subfamily.</text>
</comment>
<dbReference type="InterPro" id="IPR036001">
    <property type="entry name" value="PS_II_antenna-like_sf"/>
</dbReference>
<dbReference type="EC" id="4.1.1.39" evidence="5"/>
<dbReference type="Gene3D" id="3.20.20.110">
    <property type="entry name" value="Ribulose bisphosphate carboxylase, large subunit, C-terminal domain"/>
    <property type="match status" value="2"/>
</dbReference>
<feature type="domain" description="Ribulose bisphosphate carboxylase large subunit ferrodoxin-like N-terminal" evidence="29">
    <location>
        <begin position="31"/>
        <end position="71"/>
    </location>
</feature>
<dbReference type="Gene3D" id="3.10.680.10">
    <property type="entry name" value="Photosystem II CP47 reaction center protein"/>
    <property type="match status" value="1"/>
</dbReference>
<keyword evidence="9" id="KW-0602">Photosynthesis</keyword>
<keyword evidence="21" id="KW-0456">Lyase</keyword>
<keyword evidence="31" id="KW-1185">Reference proteome</keyword>
<evidence type="ECO:0000256" key="10">
    <source>
        <dbReference type="ARBA" id="ARBA00022567"/>
    </source>
</evidence>
<dbReference type="InterPro" id="IPR017443">
    <property type="entry name" value="RuBisCO_lsu_fd_N"/>
</dbReference>
<dbReference type="AlphaFoldDB" id="A0A2G2Z2K2"/>
<dbReference type="EMBL" id="AYRZ02000007">
    <property type="protein sequence ID" value="PHT76209.1"/>
    <property type="molecule type" value="Genomic_DNA"/>
</dbReference>
<evidence type="ECO:0000256" key="17">
    <source>
        <dbReference type="ARBA" id="ARBA00023002"/>
    </source>
</evidence>
<evidence type="ECO:0000256" key="20">
    <source>
        <dbReference type="ARBA" id="ARBA00023238"/>
    </source>
</evidence>
<dbReference type="GO" id="GO:0016984">
    <property type="term" value="F:ribulose-bisphosphate carboxylase activity"/>
    <property type="evidence" value="ECO:0007669"/>
    <property type="project" value="UniProtKB-EC"/>
</dbReference>
<dbReference type="InterPro" id="IPR033966">
    <property type="entry name" value="RuBisCO"/>
</dbReference>
<dbReference type="PROSITE" id="PS00157">
    <property type="entry name" value="RUBISCO_LARGE"/>
    <property type="match status" value="1"/>
</dbReference>
<comment type="cofactor">
    <cofactor evidence="1">
        <name>Mg(2+)</name>
        <dbReference type="ChEBI" id="CHEBI:18420"/>
    </cofactor>
</comment>
<dbReference type="GO" id="GO:0009853">
    <property type="term" value="P:photorespiration"/>
    <property type="evidence" value="ECO:0007669"/>
    <property type="project" value="UniProtKB-KW"/>
</dbReference>
<dbReference type="InterPro" id="IPR000932">
    <property type="entry name" value="PS_antenna-like"/>
</dbReference>
<name>A0A2G2Z2K2_CAPAN</name>
<dbReference type="SUPFAM" id="SSF161077">
    <property type="entry name" value="Photosystem II antenna protein-like"/>
    <property type="match status" value="1"/>
</dbReference>
<evidence type="ECO:0000256" key="2">
    <source>
        <dbReference type="ARBA" id="ARBA00004141"/>
    </source>
</evidence>
<evidence type="ECO:0000256" key="14">
    <source>
        <dbReference type="ARBA" id="ARBA00022842"/>
    </source>
</evidence>
<proteinExistence type="inferred from homology"/>
<accession>A0A2G2Z2K2</accession>
<keyword evidence="19" id="KW-0472">Membrane</keyword>
<dbReference type="InterPro" id="IPR036422">
    <property type="entry name" value="RuBisCO_lsu_N_sf"/>
</dbReference>
<evidence type="ECO:0000256" key="18">
    <source>
        <dbReference type="ARBA" id="ARBA00023033"/>
    </source>
</evidence>
<sequence>MSCREGFMSPQTETKLSVGFKVGVKEYKLTYYTPEYQTKDTDILAAFRVTPQLRVPPEEAGAAVAAKSSTAYPLDLLEEGSVTNMFTSIVGLPHGIQVERDKLNKYGRPLLGCTIKPKLGLSAKNFGRAIYECLRGGLDFIKDDENVNSQPFMYWRDHFLFCAEAFFKAQNETGEIKGHYLNATAAKALRMSGGDHIHAGTIVGKLEGERDITLGFVDLLRDDFVEQDLSYGIYITQDWVSLPGVLPVASGGLYGPGIWVSDPYGLMGKVKPVNPAWGMEAFVVAGIMWYGSVTTLTELFGPTHYQWDHRYFQQEIYRRVSVGLAESQSLSEAWSKILEKLAFYDYIGNNPAKGGLFRAGSMDNGDGIAVGWLGHPIFRDKEGRELFVRRMPTFFETFSVVLVDEDGIVRADVPFRRAELKYSIEQLGVTVEFYDGELNDVSYSDPATVKKYARRA</sequence>
<dbReference type="GO" id="GO:0000287">
    <property type="term" value="F:magnesium ion binding"/>
    <property type="evidence" value="ECO:0007669"/>
    <property type="project" value="InterPro"/>
</dbReference>
<evidence type="ECO:0000256" key="3">
    <source>
        <dbReference type="ARBA" id="ARBA00004474"/>
    </source>
</evidence>
<dbReference type="STRING" id="4072.A0A2G2Z2K2"/>
<evidence type="ECO:0000256" key="13">
    <source>
        <dbReference type="ARBA" id="ARBA00022723"/>
    </source>
</evidence>
<gene>
    <name evidence="30" type="ORF">T459_19731</name>
</gene>
<evidence type="ECO:0000256" key="6">
    <source>
        <dbReference type="ARBA" id="ARBA00017725"/>
    </source>
</evidence>